<dbReference type="Proteomes" id="UP000277294">
    <property type="component" value="Unassembled WGS sequence"/>
</dbReference>
<dbReference type="InterPro" id="IPR036388">
    <property type="entry name" value="WH-like_DNA-bd_sf"/>
</dbReference>
<proteinExistence type="predicted"/>
<dbReference type="EMBL" id="UWPJ01000027">
    <property type="protein sequence ID" value="VCU71546.1"/>
    <property type="molecule type" value="Genomic_DNA"/>
</dbReference>
<keyword evidence="3" id="KW-0902">Two-component regulatory system</keyword>
<dbReference type="SMART" id="SM00862">
    <property type="entry name" value="Trans_reg_C"/>
    <property type="match status" value="1"/>
</dbReference>
<evidence type="ECO:0000256" key="6">
    <source>
        <dbReference type="ARBA" id="ARBA00023163"/>
    </source>
</evidence>
<dbReference type="OrthoDB" id="9802426at2"/>
<dbReference type="PANTHER" id="PTHR48111:SF76">
    <property type="entry name" value="TWO-COMPONENT RESPONSE REGULATOR"/>
    <property type="match status" value="1"/>
</dbReference>
<dbReference type="GO" id="GO:0032993">
    <property type="term" value="C:protein-DNA complex"/>
    <property type="evidence" value="ECO:0007669"/>
    <property type="project" value="TreeGrafter"/>
</dbReference>
<dbReference type="GO" id="GO:0000156">
    <property type="term" value="F:phosphorelay response regulator activity"/>
    <property type="evidence" value="ECO:0007669"/>
    <property type="project" value="TreeGrafter"/>
</dbReference>
<organism evidence="11 12">
    <name type="scientific">Pigmentiphaga humi</name>
    <dbReference type="NCBI Taxonomy" id="2478468"/>
    <lineage>
        <taxon>Bacteria</taxon>
        <taxon>Pseudomonadati</taxon>
        <taxon>Pseudomonadota</taxon>
        <taxon>Betaproteobacteria</taxon>
        <taxon>Burkholderiales</taxon>
        <taxon>Alcaligenaceae</taxon>
        <taxon>Pigmentiphaga</taxon>
    </lineage>
</organism>
<dbReference type="InterPro" id="IPR011006">
    <property type="entry name" value="CheY-like_superfamily"/>
</dbReference>
<dbReference type="InterPro" id="IPR016032">
    <property type="entry name" value="Sig_transdc_resp-reg_C-effctor"/>
</dbReference>
<dbReference type="Pfam" id="PF00072">
    <property type="entry name" value="Response_reg"/>
    <property type="match status" value="1"/>
</dbReference>
<dbReference type="AlphaFoldDB" id="A0A3P4B7P9"/>
<keyword evidence="4" id="KW-0805">Transcription regulation</keyword>
<gene>
    <name evidence="11" type="primary">czcR_2</name>
    <name evidence="11" type="ORF">PIGHUM_03631</name>
</gene>
<dbReference type="SUPFAM" id="SSF46894">
    <property type="entry name" value="C-terminal effector domain of the bipartite response regulators"/>
    <property type="match status" value="1"/>
</dbReference>
<accession>A0A3P4B7P9</accession>
<evidence type="ECO:0000259" key="9">
    <source>
        <dbReference type="PROSITE" id="PS50110"/>
    </source>
</evidence>
<feature type="modified residue" description="4-aspartylphosphate" evidence="7">
    <location>
        <position position="51"/>
    </location>
</feature>
<feature type="DNA-binding region" description="OmpR/PhoB-type" evidence="8">
    <location>
        <begin position="126"/>
        <end position="224"/>
    </location>
</feature>
<dbReference type="InterPro" id="IPR039420">
    <property type="entry name" value="WalR-like"/>
</dbReference>
<evidence type="ECO:0000259" key="10">
    <source>
        <dbReference type="PROSITE" id="PS51755"/>
    </source>
</evidence>
<reference evidence="11 12" key="1">
    <citation type="submission" date="2018-10" db="EMBL/GenBank/DDBJ databases">
        <authorList>
            <person name="Criscuolo A."/>
        </authorList>
    </citation>
    <scope>NUCLEOTIDE SEQUENCE [LARGE SCALE GENOMIC DNA]</scope>
    <source>
        <strain evidence="11">DnA1</strain>
    </source>
</reference>
<dbReference type="NCBIfam" id="TIGR01387">
    <property type="entry name" value="cztR_silR_copR"/>
    <property type="match status" value="1"/>
</dbReference>
<dbReference type="PROSITE" id="PS50110">
    <property type="entry name" value="RESPONSE_REGULATORY"/>
    <property type="match status" value="1"/>
</dbReference>
<feature type="domain" description="Response regulatory" evidence="9">
    <location>
        <begin position="2"/>
        <end position="115"/>
    </location>
</feature>
<evidence type="ECO:0000256" key="4">
    <source>
        <dbReference type="ARBA" id="ARBA00023015"/>
    </source>
</evidence>
<evidence type="ECO:0000256" key="8">
    <source>
        <dbReference type="PROSITE-ProRule" id="PRU01091"/>
    </source>
</evidence>
<evidence type="ECO:0000256" key="1">
    <source>
        <dbReference type="ARBA" id="ARBA00022539"/>
    </source>
</evidence>
<evidence type="ECO:0000313" key="12">
    <source>
        <dbReference type="Proteomes" id="UP000277294"/>
    </source>
</evidence>
<dbReference type="GO" id="GO:0000976">
    <property type="term" value="F:transcription cis-regulatory region binding"/>
    <property type="evidence" value="ECO:0007669"/>
    <property type="project" value="TreeGrafter"/>
</dbReference>
<dbReference type="InterPro" id="IPR001789">
    <property type="entry name" value="Sig_transdc_resp-reg_receiver"/>
</dbReference>
<keyword evidence="5 8" id="KW-0238">DNA-binding</keyword>
<feature type="domain" description="OmpR/PhoB-type" evidence="10">
    <location>
        <begin position="126"/>
        <end position="224"/>
    </location>
</feature>
<dbReference type="RefSeq" id="WP_124081141.1">
    <property type="nucleotide sequence ID" value="NZ_UWPJ01000027.1"/>
</dbReference>
<dbReference type="Gene3D" id="3.40.50.2300">
    <property type="match status" value="1"/>
</dbReference>
<dbReference type="FunFam" id="1.10.10.10:FF:000005">
    <property type="entry name" value="Two-component system response regulator"/>
    <property type="match status" value="1"/>
</dbReference>
<evidence type="ECO:0000256" key="5">
    <source>
        <dbReference type="ARBA" id="ARBA00023125"/>
    </source>
</evidence>
<dbReference type="GO" id="GO:0005829">
    <property type="term" value="C:cytosol"/>
    <property type="evidence" value="ECO:0007669"/>
    <property type="project" value="TreeGrafter"/>
</dbReference>
<dbReference type="FunFam" id="3.40.50.2300:FF:000001">
    <property type="entry name" value="DNA-binding response regulator PhoB"/>
    <property type="match status" value="1"/>
</dbReference>
<dbReference type="InterPro" id="IPR006291">
    <property type="entry name" value="CusR-like"/>
</dbReference>
<dbReference type="Gene3D" id="6.10.250.690">
    <property type="match status" value="1"/>
</dbReference>
<dbReference type="SUPFAM" id="SSF52172">
    <property type="entry name" value="CheY-like"/>
    <property type="match status" value="1"/>
</dbReference>
<sequence>MKILVIEDEKKLAAYLAEGLRQEGYQADVAHTGMDGLHLAIEGPYDLVLLDCMLPGLDGIAVLSALRQSKQVPVLMLTAKGEVEDRVRGLRAGADDYLAKPFAFSELIARIEALLRRGIPHKLARTDRLKLADLEVDLIKHRALRGGRVLDLTPKEFALLTLLMENAGRVLTRTQIAETVWHINFDTETNVVEVAIRRLRVKLDVPFEQSLLHTVRGVGYILESRNDGQPS</sequence>
<dbReference type="PROSITE" id="PS51755">
    <property type="entry name" value="OMPR_PHOB"/>
    <property type="match status" value="1"/>
</dbReference>
<name>A0A3P4B7P9_9BURK</name>
<keyword evidence="2 7" id="KW-0597">Phosphoprotein</keyword>
<protein>
    <submittedName>
        <fullName evidence="11">Transcriptional activator protein CzcR</fullName>
    </submittedName>
</protein>
<dbReference type="InterPro" id="IPR001867">
    <property type="entry name" value="OmpR/PhoB-type_DNA-bd"/>
</dbReference>
<dbReference type="CDD" id="cd00383">
    <property type="entry name" value="trans_reg_C"/>
    <property type="match status" value="1"/>
</dbReference>
<keyword evidence="12" id="KW-1185">Reference proteome</keyword>
<dbReference type="Pfam" id="PF00486">
    <property type="entry name" value="Trans_reg_C"/>
    <property type="match status" value="1"/>
</dbReference>
<evidence type="ECO:0000256" key="2">
    <source>
        <dbReference type="ARBA" id="ARBA00022553"/>
    </source>
</evidence>
<dbReference type="CDD" id="cd19935">
    <property type="entry name" value="REC_OmpR_CusR-like"/>
    <property type="match status" value="1"/>
</dbReference>
<keyword evidence="1" id="KW-0104">Cadmium</keyword>
<dbReference type="PANTHER" id="PTHR48111">
    <property type="entry name" value="REGULATOR OF RPOS"/>
    <property type="match status" value="1"/>
</dbReference>
<keyword evidence="6" id="KW-0804">Transcription</keyword>
<dbReference type="Gene3D" id="1.10.10.10">
    <property type="entry name" value="Winged helix-like DNA-binding domain superfamily/Winged helix DNA-binding domain"/>
    <property type="match status" value="1"/>
</dbReference>
<evidence type="ECO:0000256" key="3">
    <source>
        <dbReference type="ARBA" id="ARBA00023012"/>
    </source>
</evidence>
<dbReference type="SMART" id="SM00448">
    <property type="entry name" value="REC"/>
    <property type="match status" value="1"/>
</dbReference>
<evidence type="ECO:0000313" key="11">
    <source>
        <dbReference type="EMBL" id="VCU71546.1"/>
    </source>
</evidence>
<dbReference type="GO" id="GO:0006355">
    <property type="term" value="P:regulation of DNA-templated transcription"/>
    <property type="evidence" value="ECO:0007669"/>
    <property type="project" value="InterPro"/>
</dbReference>
<evidence type="ECO:0000256" key="7">
    <source>
        <dbReference type="PROSITE-ProRule" id="PRU00169"/>
    </source>
</evidence>